<proteinExistence type="predicted"/>
<accession>A0A9J6RF71</accession>
<dbReference type="Proteomes" id="UP001084197">
    <property type="component" value="Unassembled WGS sequence"/>
</dbReference>
<evidence type="ECO:0000313" key="3">
    <source>
        <dbReference type="Proteomes" id="UP001084197"/>
    </source>
</evidence>
<protein>
    <submittedName>
        <fullName evidence="2">Uncharacterized protein</fullName>
    </submittedName>
</protein>
<gene>
    <name evidence="2" type="ORF">OWO01_12225</name>
</gene>
<reference evidence="2" key="1">
    <citation type="submission" date="2022-11" db="EMBL/GenBank/DDBJ databases">
        <title>WGS of Natronobacillus azotifigens 24KS-1, an anaerobic diazotrophic haloalkaliphile from soda-rich habitats.</title>
        <authorList>
            <person name="Sorokin D.Y."/>
            <person name="Merkel A.Y."/>
        </authorList>
    </citation>
    <scope>NUCLEOTIDE SEQUENCE</scope>
    <source>
        <strain evidence="2">24KS-1</strain>
    </source>
</reference>
<evidence type="ECO:0000256" key="1">
    <source>
        <dbReference type="SAM" id="SignalP"/>
    </source>
</evidence>
<keyword evidence="3" id="KW-1185">Reference proteome</keyword>
<comment type="caution">
    <text evidence="2">The sequence shown here is derived from an EMBL/GenBank/DDBJ whole genome shotgun (WGS) entry which is preliminary data.</text>
</comment>
<evidence type="ECO:0000313" key="2">
    <source>
        <dbReference type="EMBL" id="MCZ0703979.1"/>
    </source>
</evidence>
<sequence>MRKKTGIILLAAIMILTLVPSTTFASNHEDTEFSFYLTNSTSQVNTQGRAKQNSTSTYVNLSAVPTGFINLDVQGFRPISSTGTNQWRNETIGGTVTVSTGQWLVRQLVFEHGGRSARLRFSRYGGNGAIAGEWSPDSVGSYRYAN</sequence>
<organism evidence="2 3">
    <name type="scientific">Natronobacillus azotifigens</name>
    <dbReference type="NCBI Taxonomy" id="472978"/>
    <lineage>
        <taxon>Bacteria</taxon>
        <taxon>Bacillati</taxon>
        <taxon>Bacillota</taxon>
        <taxon>Bacilli</taxon>
        <taxon>Bacillales</taxon>
        <taxon>Bacillaceae</taxon>
        <taxon>Natronobacillus</taxon>
    </lineage>
</organism>
<feature type="signal peptide" evidence="1">
    <location>
        <begin position="1"/>
        <end position="25"/>
    </location>
</feature>
<feature type="chain" id="PRO_5039940539" evidence="1">
    <location>
        <begin position="26"/>
        <end position="146"/>
    </location>
</feature>
<name>A0A9J6RF71_9BACI</name>
<dbReference type="EMBL" id="JAPRAT010000025">
    <property type="protein sequence ID" value="MCZ0703979.1"/>
    <property type="molecule type" value="Genomic_DNA"/>
</dbReference>
<keyword evidence="1" id="KW-0732">Signal</keyword>
<dbReference type="RefSeq" id="WP_268780744.1">
    <property type="nucleotide sequence ID" value="NZ_JAPRAT010000025.1"/>
</dbReference>
<dbReference type="AlphaFoldDB" id="A0A9J6RF71"/>